<comment type="caution">
    <text evidence="1">The sequence shown here is derived from an EMBL/GenBank/DDBJ whole genome shotgun (WGS) entry which is preliminary data.</text>
</comment>
<reference evidence="1" key="1">
    <citation type="submission" date="2016-04" db="EMBL/GenBank/DDBJ databases">
        <authorList>
            <person name="Nguyen H.D."/>
            <person name="Samba Siva P."/>
            <person name="Cullis J."/>
            <person name="Levesque C.A."/>
            <person name="Hambleton S."/>
        </authorList>
    </citation>
    <scope>NUCLEOTIDE SEQUENCE</scope>
    <source>
        <strain evidence="1">DAOMC 236426</strain>
    </source>
</reference>
<evidence type="ECO:0000313" key="2">
    <source>
        <dbReference type="Proteomes" id="UP000077684"/>
    </source>
</evidence>
<dbReference type="AlphaFoldDB" id="A0A8X7MXW7"/>
<dbReference type="Proteomes" id="UP000077684">
    <property type="component" value="Unassembled WGS sequence"/>
</dbReference>
<accession>A0A8X7MXW7</accession>
<keyword evidence="2" id="KW-1185">Reference proteome</keyword>
<name>A0A8X7MXW7_9BASI</name>
<evidence type="ECO:0000313" key="1">
    <source>
        <dbReference type="EMBL" id="KAE8253771.1"/>
    </source>
</evidence>
<proteinExistence type="predicted"/>
<reference evidence="1" key="2">
    <citation type="journal article" date="2019" name="IMA Fungus">
        <title>Genome sequencing and comparison of five Tilletia species to identify candidate genes for the detection of regulated species infecting wheat.</title>
        <authorList>
            <person name="Nguyen H.D.T."/>
            <person name="Sultana T."/>
            <person name="Kesanakurti P."/>
            <person name="Hambleton S."/>
        </authorList>
    </citation>
    <scope>NUCLEOTIDE SEQUENCE</scope>
    <source>
        <strain evidence="1">DAOMC 236426</strain>
    </source>
</reference>
<protein>
    <submittedName>
        <fullName evidence="1">Uncharacterized protein</fullName>
    </submittedName>
</protein>
<dbReference type="EMBL" id="LWDE02000076">
    <property type="protein sequence ID" value="KAE8253771.1"/>
    <property type="molecule type" value="Genomic_DNA"/>
</dbReference>
<gene>
    <name evidence="1" type="ORF">A4X06_0g1236</name>
</gene>
<organism evidence="1 2">
    <name type="scientific">Tilletia controversa</name>
    <name type="common">dwarf bunt fungus</name>
    <dbReference type="NCBI Taxonomy" id="13291"/>
    <lineage>
        <taxon>Eukaryota</taxon>
        <taxon>Fungi</taxon>
        <taxon>Dikarya</taxon>
        <taxon>Basidiomycota</taxon>
        <taxon>Ustilaginomycotina</taxon>
        <taxon>Exobasidiomycetes</taxon>
        <taxon>Tilletiales</taxon>
        <taxon>Tilletiaceae</taxon>
        <taxon>Tilletia</taxon>
    </lineage>
</organism>
<sequence>MAIRTPVSSGRGERRGGLGGHVVLGASSELVQHLLRRYRQRRLQLISMVPSTLAGSRGLVPSVGGQGQRRFGITLSLAPLLRSRSRSGSGSPSSLLFRES</sequence>